<evidence type="ECO:0000313" key="1">
    <source>
        <dbReference type="EMBL" id="UOE21033.1"/>
    </source>
</evidence>
<keyword evidence="2" id="KW-1185">Reference proteome</keyword>
<dbReference type="InterPro" id="IPR024072">
    <property type="entry name" value="DHFR-like_dom_sf"/>
</dbReference>
<dbReference type="PANTHER" id="PTHR38011">
    <property type="entry name" value="DIHYDROFOLATE REDUCTASE FAMILY PROTEIN (AFU_ORTHOLOGUE AFUA_8G06820)"/>
    <property type="match status" value="1"/>
</dbReference>
<dbReference type="PANTHER" id="PTHR38011:SF11">
    <property type="entry name" value="2,5-DIAMINO-6-RIBOSYLAMINO-4(3H)-PYRIMIDINONE 5'-PHOSPHATE REDUCTASE"/>
    <property type="match status" value="1"/>
</dbReference>
<name>A0A399G8M4_9ACTN</name>
<dbReference type="Proteomes" id="UP000265719">
    <property type="component" value="Chromosome"/>
</dbReference>
<dbReference type="Gene3D" id="3.40.430.10">
    <property type="entry name" value="Dihydrofolate Reductase, subunit A"/>
    <property type="match status" value="1"/>
</dbReference>
<dbReference type="OrthoDB" id="195113at2"/>
<dbReference type="AlphaFoldDB" id="A0A399G8M4"/>
<protein>
    <submittedName>
        <fullName evidence="1">Dihydrofolate reductase family protein</fullName>
    </submittedName>
</protein>
<dbReference type="Pfam" id="PF01872">
    <property type="entry name" value="RibD_C"/>
    <property type="match status" value="1"/>
</dbReference>
<dbReference type="KEGG" id="thao:NI17_007740"/>
<organism evidence="1 2">
    <name type="scientific">Thermobifida halotolerans</name>
    <dbReference type="NCBI Taxonomy" id="483545"/>
    <lineage>
        <taxon>Bacteria</taxon>
        <taxon>Bacillati</taxon>
        <taxon>Actinomycetota</taxon>
        <taxon>Actinomycetes</taxon>
        <taxon>Streptosporangiales</taxon>
        <taxon>Nocardiopsidaceae</taxon>
        <taxon>Thermobifida</taxon>
    </lineage>
</organism>
<dbReference type="GO" id="GO:0009231">
    <property type="term" value="P:riboflavin biosynthetic process"/>
    <property type="evidence" value="ECO:0007669"/>
    <property type="project" value="InterPro"/>
</dbReference>
<evidence type="ECO:0000313" key="2">
    <source>
        <dbReference type="Proteomes" id="UP000265719"/>
    </source>
</evidence>
<reference evidence="1" key="1">
    <citation type="submission" date="2020-10" db="EMBL/GenBank/DDBJ databases">
        <title>De novo genome project of the cellulose decomposer Thermobifida halotolerans type strain.</title>
        <authorList>
            <person name="Nagy I."/>
            <person name="Horvath B."/>
            <person name="Kukolya J."/>
            <person name="Nagy I."/>
            <person name="Orsini M."/>
        </authorList>
    </citation>
    <scope>NUCLEOTIDE SEQUENCE</scope>
    <source>
        <strain evidence="1">DSM 44931</strain>
    </source>
</reference>
<dbReference type="InterPro" id="IPR002734">
    <property type="entry name" value="RibDG_C"/>
</dbReference>
<dbReference type="InterPro" id="IPR050765">
    <property type="entry name" value="Riboflavin_Biosynth_HTPR"/>
</dbReference>
<dbReference type="RefSeq" id="WP_068690452.1">
    <property type="nucleotide sequence ID" value="NZ_CP063196.1"/>
</dbReference>
<dbReference type="SUPFAM" id="SSF53597">
    <property type="entry name" value="Dihydrofolate reductase-like"/>
    <property type="match status" value="1"/>
</dbReference>
<accession>A0A399G8M4</accession>
<dbReference type="GO" id="GO:0008703">
    <property type="term" value="F:5-amino-6-(5-phosphoribosylamino)uracil reductase activity"/>
    <property type="evidence" value="ECO:0007669"/>
    <property type="project" value="InterPro"/>
</dbReference>
<gene>
    <name evidence="1" type="ORF">NI17_007740</name>
</gene>
<proteinExistence type="predicted"/>
<dbReference type="EMBL" id="CP063196">
    <property type="protein sequence ID" value="UOE21033.1"/>
    <property type="molecule type" value="Genomic_DNA"/>
</dbReference>
<sequence>MRTLTYYVGTTIDGFIAGPGDEVDFYPVGGDLVDWFVSDIPDVLPTHVRARLGVADVANTRFDTVIQGRRTYEPALAAGITSPYAHLRQYVVSRSMTRSPDPAVRIVSGDALEAVRALKAEDGLGVYLAGGAALAGALLPEIDELVVKLYPVVAGSGVPLFTADFSPRHFALAGSRVFDSGVVVLTYTRAPGGAASA</sequence>